<keyword evidence="3" id="KW-1185">Reference proteome</keyword>
<keyword evidence="1" id="KW-0812">Transmembrane</keyword>
<keyword evidence="1" id="KW-1133">Transmembrane helix</keyword>
<evidence type="ECO:0000313" key="3">
    <source>
        <dbReference type="Proteomes" id="UP001233999"/>
    </source>
</evidence>
<evidence type="ECO:0000256" key="1">
    <source>
        <dbReference type="SAM" id="Phobius"/>
    </source>
</evidence>
<proteinExistence type="predicted"/>
<feature type="non-terminal residue" evidence="2">
    <location>
        <position position="134"/>
    </location>
</feature>
<reference evidence="2" key="1">
    <citation type="journal article" date="2023" name="IScience">
        <title>Live-bearing cockroach genome reveals convergent evolutionary mechanisms linked to viviparity in insects and beyond.</title>
        <authorList>
            <person name="Fouks B."/>
            <person name="Harrison M.C."/>
            <person name="Mikhailova A.A."/>
            <person name="Marchal E."/>
            <person name="English S."/>
            <person name="Carruthers M."/>
            <person name="Jennings E.C."/>
            <person name="Chiamaka E.L."/>
            <person name="Frigard R.A."/>
            <person name="Pippel M."/>
            <person name="Attardo G.M."/>
            <person name="Benoit J.B."/>
            <person name="Bornberg-Bauer E."/>
            <person name="Tobe S.S."/>
        </authorList>
    </citation>
    <scope>NUCLEOTIDE SEQUENCE</scope>
    <source>
        <strain evidence="2">Stay&amp;Tobe</strain>
    </source>
</reference>
<feature type="transmembrane region" description="Helical" evidence="1">
    <location>
        <begin position="7"/>
        <end position="23"/>
    </location>
</feature>
<dbReference type="AlphaFoldDB" id="A0AAD7Z3B4"/>
<name>A0AAD7Z3B4_DIPPU</name>
<keyword evidence="1" id="KW-0472">Membrane</keyword>
<comment type="caution">
    <text evidence="2">The sequence shown here is derived from an EMBL/GenBank/DDBJ whole genome shotgun (WGS) entry which is preliminary data.</text>
</comment>
<sequence length="134" mass="15194">VKSTSSLRVVTSMTFAMAVSIRLTKPTVDVLVESFVLSSAVIVFLFQVLWLIYGLSSDHFHHRQIALFFLGGSTLKRLPKIVMPLNMALFVDSSSTNDLYVRLIRMMLVHQINLVATSLRNFMLSFYSDSELNF</sequence>
<evidence type="ECO:0000313" key="2">
    <source>
        <dbReference type="EMBL" id="KAJ9573589.1"/>
    </source>
</evidence>
<reference evidence="2" key="2">
    <citation type="submission" date="2023-05" db="EMBL/GenBank/DDBJ databases">
        <authorList>
            <person name="Fouks B."/>
        </authorList>
    </citation>
    <scope>NUCLEOTIDE SEQUENCE</scope>
    <source>
        <strain evidence="2">Stay&amp;Tobe</strain>
        <tissue evidence="2">Testes</tissue>
    </source>
</reference>
<feature type="non-terminal residue" evidence="2">
    <location>
        <position position="1"/>
    </location>
</feature>
<accession>A0AAD7Z3B4</accession>
<gene>
    <name evidence="2" type="ORF">L9F63_009024</name>
</gene>
<dbReference type="EMBL" id="JASPKZ010010693">
    <property type="protein sequence ID" value="KAJ9573589.1"/>
    <property type="molecule type" value="Genomic_DNA"/>
</dbReference>
<protein>
    <submittedName>
        <fullName evidence="2">Uncharacterized protein</fullName>
    </submittedName>
</protein>
<organism evidence="2 3">
    <name type="scientific">Diploptera punctata</name>
    <name type="common">Pacific beetle cockroach</name>
    <dbReference type="NCBI Taxonomy" id="6984"/>
    <lineage>
        <taxon>Eukaryota</taxon>
        <taxon>Metazoa</taxon>
        <taxon>Ecdysozoa</taxon>
        <taxon>Arthropoda</taxon>
        <taxon>Hexapoda</taxon>
        <taxon>Insecta</taxon>
        <taxon>Pterygota</taxon>
        <taxon>Neoptera</taxon>
        <taxon>Polyneoptera</taxon>
        <taxon>Dictyoptera</taxon>
        <taxon>Blattodea</taxon>
        <taxon>Blaberoidea</taxon>
        <taxon>Blaberidae</taxon>
        <taxon>Diplopterinae</taxon>
        <taxon>Diploptera</taxon>
    </lineage>
</organism>
<feature type="transmembrane region" description="Helical" evidence="1">
    <location>
        <begin position="35"/>
        <end position="55"/>
    </location>
</feature>
<dbReference type="Proteomes" id="UP001233999">
    <property type="component" value="Unassembled WGS sequence"/>
</dbReference>